<proteinExistence type="inferred from homology"/>
<protein>
    <recommendedName>
        <fullName evidence="6">PinX1-related protein 1</fullName>
    </recommendedName>
</protein>
<dbReference type="EMBL" id="KV745010">
    <property type="protein sequence ID" value="OCK79339.1"/>
    <property type="molecule type" value="Genomic_DNA"/>
</dbReference>
<evidence type="ECO:0000256" key="2">
    <source>
        <dbReference type="ARBA" id="ARBA00022517"/>
    </source>
</evidence>
<dbReference type="OrthoDB" id="29523at2759"/>
<feature type="compositionally biased region" description="Polar residues" evidence="8">
    <location>
        <begin position="211"/>
        <end position="229"/>
    </location>
</feature>
<dbReference type="InterPro" id="IPR000467">
    <property type="entry name" value="G_patch_dom"/>
</dbReference>
<comment type="function">
    <text evidence="7">Involved in rRNA-processing at A0, A1 and A2 sites and negatively regulates telomerase.</text>
</comment>
<dbReference type="AlphaFoldDB" id="A0A8E2JER8"/>
<keyword evidence="3" id="KW-0698">rRNA processing</keyword>
<keyword evidence="11" id="KW-1185">Reference proteome</keyword>
<dbReference type="Proteomes" id="UP000250266">
    <property type="component" value="Unassembled WGS sequence"/>
</dbReference>
<dbReference type="PANTHER" id="PTHR23149:SF31">
    <property type="entry name" value="PROTEIN PXR1"/>
    <property type="match status" value="1"/>
</dbReference>
<feature type="region of interest" description="Disordered" evidence="8">
    <location>
        <begin position="162"/>
        <end position="243"/>
    </location>
</feature>
<dbReference type="GO" id="GO:0003676">
    <property type="term" value="F:nucleic acid binding"/>
    <property type="evidence" value="ECO:0007669"/>
    <property type="project" value="InterPro"/>
</dbReference>
<evidence type="ECO:0000259" key="9">
    <source>
        <dbReference type="PROSITE" id="PS50174"/>
    </source>
</evidence>
<dbReference type="PANTHER" id="PTHR23149">
    <property type="entry name" value="G PATCH DOMAIN CONTAINING PROTEIN"/>
    <property type="match status" value="1"/>
</dbReference>
<evidence type="ECO:0000256" key="8">
    <source>
        <dbReference type="SAM" id="MobiDB-lite"/>
    </source>
</evidence>
<comment type="similarity">
    <text evidence="5">Belongs to the PINX1 family.</text>
</comment>
<organism evidence="10 11">
    <name type="scientific">Lepidopterella palustris CBS 459.81</name>
    <dbReference type="NCBI Taxonomy" id="1314670"/>
    <lineage>
        <taxon>Eukaryota</taxon>
        <taxon>Fungi</taxon>
        <taxon>Dikarya</taxon>
        <taxon>Ascomycota</taxon>
        <taxon>Pezizomycotina</taxon>
        <taxon>Dothideomycetes</taxon>
        <taxon>Pleosporomycetidae</taxon>
        <taxon>Mytilinidiales</taxon>
        <taxon>Argynnaceae</taxon>
        <taxon>Lepidopterella</taxon>
    </lineage>
</organism>
<dbReference type="GO" id="GO:0005730">
    <property type="term" value="C:nucleolus"/>
    <property type="evidence" value="ECO:0007669"/>
    <property type="project" value="UniProtKB-SubCell"/>
</dbReference>
<evidence type="ECO:0000313" key="11">
    <source>
        <dbReference type="Proteomes" id="UP000250266"/>
    </source>
</evidence>
<comment type="subcellular location">
    <subcellularLocation>
        <location evidence="1">Nucleus</location>
        <location evidence="1">Nucleolus</location>
    </subcellularLocation>
</comment>
<evidence type="ECO:0000313" key="10">
    <source>
        <dbReference type="EMBL" id="OCK79339.1"/>
    </source>
</evidence>
<dbReference type="PROSITE" id="PS50174">
    <property type="entry name" value="G_PATCH"/>
    <property type="match status" value="1"/>
</dbReference>
<feature type="compositionally biased region" description="Basic and acidic residues" evidence="8">
    <location>
        <begin position="180"/>
        <end position="196"/>
    </location>
</feature>
<evidence type="ECO:0000256" key="7">
    <source>
        <dbReference type="ARBA" id="ARBA00043878"/>
    </source>
</evidence>
<dbReference type="GO" id="GO:0006364">
    <property type="term" value="P:rRNA processing"/>
    <property type="evidence" value="ECO:0007669"/>
    <property type="project" value="UniProtKB-KW"/>
</dbReference>
<dbReference type="InterPro" id="IPR050656">
    <property type="entry name" value="PINX1"/>
</dbReference>
<keyword evidence="2" id="KW-0690">Ribosome biogenesis</keyword>
<gene>
    <name evidence="10" type="ORF">K432DRAFT_417415</name>
</gene>
<sequence>MGLSAPKNRTKLSIDPNNTTWSRNTSRFGHRILISQGWSPGSYLGATDASHSSHYTAANASHIRVSLKDDNLGLGAKRGSKAIESFGLSGFEGVLGRLNGKTEEEVVGEERERESRALKVFTSRRWGVVTFVSGGFLVGEKIEKMAPVELVRRKKRKSDFPAAALEETGDEESVSNAGSKPEKKALKAERRALKEARRLKKAQRRAEKSSGAPSISTVMPSRENSTPPCISSEDVAGAQSNQGPPVSLLAALEPMATFVGGRHAVRQRYIRQKKMASTDPQALREIFMVKAQA</sequence>
<reference evidence="10 11" key="1">
    <citation type="journal article" date="2016" name="Nat. Commun.">
        <title>Ectomycorrhizal ecology is imprinted in the genome of the dominant symbiotic fungus Cenococcum geophilum.</title>
        <authorList>
            <consortium name="DOE Joint Genome Institute"/>
            <person name="Peter M."/>
            <person name="Kohler A."/>
            <person name="Ohm R.A."/>
            <person name="Kuo A."/>
            <person name="Krutzmann J."/>
            <person name="Morin E."/>
            <person name="Arend M."/>
            <person name="Barry K.W."/>
            <person name="Binder M."/>
            <person name="Choi C."/>
            <person name="Clum A."/>
            <person name="Copeland A."/>
            <person name="Grisel N."/>
            <person name="Haridas S."/>
            <person name="Kipfer T."/>
            <person name="LaButti K."/>
            <person name="Lindquist E."/>
            <person name="Lipzen A."/>
            <person name="Maire R."/>
            <person name="Meier B."/>
            <person name="Mihaltcheva S."/>
            <person name="Molinier V."/>
            <person name="Murat C."/>
            <person name="Poggeler S."/>
            <person name="Quandt C.A."/>
            <person name="Sperisen C."/>
            <person name="Tritt A."/>
            <person name="Tisserant E."/>
            <person name="Crous P.W."/>
            <person name="Henrissat B."/>
            <person name="Nehls U."/>
            <person name="Egli S."/>
            <person name="Spatafora J.W."/>
            <person name="Grigoriev I.V."/>
            <person name="Martin F.M."/>
        </authorList>
    </citation>
    <scope>NUCLEOTIDE SEQUENCE [LARGE SCALE GENOMIC DNA]</scope>
    <source>
        <strain evidence="10 11">CBS 459.81</strain>
    </source>
</reference>
<evidence type="ECO:0000256" key="5">
    <source>
        <dbReference type="ARBA" id="ARBA00038007"/>
    </source>
</evidence>
<accession>A0A8E2JER8</accession>
<feature type="domain" description="G-patch" evidence="9">
    <location>
        <begin position="25"/>
        <end position="79"/>
    </location>
</feature>
<name>A0A8E2JER8_9PEZI</name>
<evidence type="ECO:0000256" key="4">
    <source>
        <dbReference type="ARBA" id="ARBA00023242"/>
    </source>
</evidence>
<evidence type="ECO:0000256" key="3">
    <source>
        <dbReference type="ARBA" id="ARBA00022552"/>
    </source>
</evidence>
<evidence type="ECO:0000256" key="6">
    <source>
        <dbReference type="ARBA" id="ARBA00041961"/>
    </source>
</evidence>
<keyword evidence="4" id="KW-0539">Nucleus</keyword>
<evidence type="ECO:0000256" key="1">
    <source>
        <dbReference type="ARBA" id="ARBA00004604"/>
    </source>
</evidence>